<evidence type="ECO:0000313" key="2">
    <source>
        <dbReference type="Proteomes" id="UP001516400"/>
    </source>
</evidence>
<organism evidence="1 2">
    <name type="scientific">Cryptolaemus montrouzieri</name>
    <dbReference type="NCBI Taxonomy" id="559131"/>
    <lineage>
        <taxon>Eukaryota</taxon>
        <taxon>Metazoa</taxon>
        <taxon>Ecdysozoa</taxon>
        <taxon>Arthropoda</taxon>
        <taxon>Hexapoda</taxon>
        <taxon>Insecta</taxon>
        <taxon>Pterygota</taxon>
        <taxon>Neoptera</taxon>
        <taxon>Endopterygota</taxon>
        <taxon>Coleoptera</taxon>
        <taxon>Polyphaga</taxon>
        <taxon>Cucujiformia</taxon>
        <taxon>Coccinelloidea</taxon>
        <taxon>Coccinellidae</taxon>
        <taxon>Scymninae</taxon>
        <taxon>Scymnini</taxon>
        <taxon>Cryptolaemus</taxon>
    </lineage>
</organism>
<reference evidence="1 2" key="1">
    <citation type="journal article" date="2021" name="BMC Biol.">
        <title>Horizontally acquired antibacterial genes associated with adaptive radiation of ladybird beetles.</title>
        <authorList>
            <person name="Li H.S."/>
            <person name="Tang X.F."/>
            <person name="Huang Y.H."/>
            <person name="Xu Z.Y."/>
            <person name="Chen M.L."/>
            <person name="Du X.Y."/>
            <person name="Qiu B.Y."/>
            <person name="Chen P.T."/>
            <person name="Zhang W."/>
            <person name="Slipinski A."/>
            <person name="Escalona H.E."/>
            <person name="Waterhouse R.M."/>
            <person name="Zwick A."/>
            <person name="Pang H."/>
        </authorList>
    </citation>
    <scope>NUCLEOTIDE SEQUENCE [LARGE SCALE GENOMIC DNA]</scope>
    <source>
        <strain evidence="1">SYSU2018</strain>
    </source>
</reference>
<dbReference type="Proteomes" id="UP001516400">
    <property type="component" value="Unassembled WGS sequence"/>
</dbReference>
<comment type="caution">
    <text evidence="1">The sequence shown here is derived from an EMBL/GenBank/DDBJ whole genome shotgun (WGS) entry which is preliminary data.</text>
</comment>
<sequence length="111" mass="12099">MDKTGIFTTTNEPSKVLSTKEKKHVGIIASGERCPFTIVIGCFNAAGPFSPPFPIFGKIIQPRLLDGSPSCTEDAYAPNDDTSGEVFLDLMHFLLEYVRSSDDEKGHFSLG</sequence>
<protein>
    <submittedName>
        <fullName evidence="1">Uncharacterized protein</fullName>
    </submittedName>
</protein>
<dbReference type="AlphaFoldDB" id="A0ABD2MIG8"/>
<dbReference type="EMBL" id="JABFTP020000001">
    <property type="protein sequence ID" value="KAL3266133.1"/>
    <property type="molecule type" value="Genomic_DNA"/>
</dbReference>
<name>A0ABD2MIG8_9CUCU</name>
<accession>A0ABD2MIG8</accession>
<evidence type="ECO:0000313" key="1">
    <source>
        <dbReference type="EMBL" id="KAL3266133.1"/>
    </source>
</evidence>
<keyword evidence="2" id="KW-1185">Reference proteome</keyword>
<gene>
    <name evidence="1" type="ORF">HHI36_010318</name>
</gene>
<proteinExistence type="predicted"/>